<organism evidence="1 2">
    <name type="scientific">Mycolicibacter hiberniae</name>
    <dbReference type="NCBI Taxonomy" id="29314"/>
    <lineage>
        <taxon>Bacteria</taxon>
        <taxon>Bacillati</taxon>
        <taxon>Actinomycetota</taxon>
        <taxon>Actinomycetes</taxon>
        <taxon>Mycobacteriales</taxon>
        <taxon>Mycobacteriaceae</taxon>
        <taxon>Mycolicibacter</taxon>
    </lineage>
</organism>
<name>A0A7I7X9D0_9MYCO</name>
<gene>
    <name evidence="1" type="ORF">MHIB_36490</name>
</gene>
<sequence length="128" mass="14422">MVETDPHTVATFAFARLQRDPAFRRRLPGLRNVYVCVESDLLEDVRRQATEHFPDGGEFACYFPRDKKLVFGVRHAGRGLFTHGRGVLPTTADQTIGMVVDVLTKDPDWTDAFLTVSTRDVEEQSLLG</sequence>
<accession>A0A7I7X9D0</accession>
<evidence type="ECO:0000313" key="2">
    <source>
        <dbReference type="Proteomes" id="UP000467260"/>
    </source>
</evidence>
<keyword evidence="2" id="KW-1185">Reference proteome</keyword>
<proteinExistence type="predicted"/>
<dbReference type="EMBL" id="AP022609">
    <property type="protein sequence ID" value="BBZ25231.1"/>
    <property type="molecule type" value="Genomic_DNA"/>
</dbReference>
<evidence type="ECO:0000313" key="1">
    <source>
        <dbReference type="EMBL" id="BBZ25231.1"/>
    </source>
</evidence>
<dbReference type="OrthoDB" id="4772137at2"/>
<dbReference type="RefSeq" id="WP_085136099.1">
    <property type="nucleotide sequence ID" value="NZ_AP022609.1"/>
</dbReference>
<dbReference type="AlphaFoldDB" id="A0A7I7X9D0"/>
<dbReference type="Proteomes" id="UP000467260">
    <property type="component" value="Chromosome"/>
</dbReference>
<protein>
    <submittedName>
        <fullName evidence="1">Uncharacterized protein</fullName>
    </submittedName>
</protein>
<reference evidence="1 2" key="1">
    <citation type="journal article" date="2019" name="Emerg. Microbes Infect.">
        <title>Comprehensive subspecies identification of 175 nontuberculous mycobacteria species based on 7547 genomic profiles.</title>
        <authorList>
            <person name="Matsumoto Y."/>
            <person name="Kinjo T."/>
            <person name="Motooka D."/>
            <person name="Nabeya D."/>
            <person name="Jung N."/>
            <person name="Uechi K."/>
            <person name="Horii T."/>
            <person name="Iida T."/>
            <person name="Fujita J."/>
            <person name="Nakamura S."/>
        </authorList>
    </citation>
    <scope>NUCLEOTIDE SEQUENCE [LARGE SCALE GENOMIC DNA]</scope>
    <source>
        <strain evidence="1 2">JCM 13571</strain>
    </source>
</reference>
<dbReference type="KEGG" id="mhib:MHIB_36490"/>